<dbReference type="Proteomes" id="UP001054945">
    <property type="component" value="Unassembled WGS sequence"/>
</dbReference>
<name>A0AAV4NKW5_CAEEX</name>
<comment type="caution">
    <text evidence="1">The sequence shown here is derived from an EMBL/GenBank/DDBJ whole genome shotgun (WGS) entry which is preliminary data.</text>
</comment>
<reference evidence="1 2" key="1">
    <citation type="submission" date="2021-06" db="EMBL/GenBank/DDBJ databases">
        <title>Caerostris extrusa draft genome.</title>
        <authorList>
            <person name="Kono N."/>
            <person name="Arakawa K."/>
        </authorList>
    </citation>
    <scope>NUCLEOTIDE SEQUENCE [LARGE SCALE GENOMIC DNA]</scope>
</reference>
<evidence type="ECO:0000313" key="2">
    <source>
        <dbReference type="Proteomes" id="UP001054945"/>
    </source>
</evidence>
<dbReference type="AlphaFoldDB" id="A0AAV4NKW5"/>
<sequence>MIERQKRVTEVQSSDETDCIAKAWRKKDDENTQKENLKEGHERSFQNICSFNLDHSFILLSFGIIFSPFHSLYSGKTMEEKSGKNSKCNYHL</sequence>
<evidence type="ECO:0000313" key="1">
    <source>
        <dbReference type="EMBL" id="GIX85449.1"/>
    </source>
</evidence>
<proteinExistence type="predicted"/>
<organism evidence="1 2">
    <name type="scientific">Caerostris extrusa</name>
    <name type="common">Bark spider</name>
    <name type="synonym">Caerostris bankana</name>
    <dbReference type="NCBI Taxonomy" id="172846"/>
    <lineage>
        <taxon>Eukaryota</taxon>
        <taxon>Metazoa</taxon>
        <taxon>Ecdysozoa</taxon>
        <taxon>Arthropoda</taxon>
        <taxon>Chelicerata</taxon>
        <taxon>Arachnida</taxon>
        <taxon>Araneae</taxon>
        <taxon>Araneomorphae</taxon>
        <taxon>Entelegynae</taxon>
        <taxon>Araneoidea</taxon>
        <taxon>Araneidae</taxon>
        <taxon>Caerostris</taxon>
    </lineage>
</organism>
<accession>A0AAV4NKW5</accession>
<gene>
    <name evidence="1" type="ORF">CEXT_386881</name>
</gene>
<dbReference type="EMBL" id="BPLR01003513">
    <property type="protein sequence ID" value="GIX85449.1"/>
    <property type="molecule type" value="Genomic_DNA"/>
</dbReference>
<keyword evidence="2" id="KW-1185">Reference proteome</keyword>
<protein>
    <submittedName>
        <fullName evidence="1">Uncharacterized protein</fullName>
    </submittedName>
</protein>